<accession>A0ABY0V4Q1</accession>
<dbReference type="SMART" id="SM00345">
    <property type="entry name" value="HTH_GNTR"/>
    <property type="match status" value="1"/>
</dbReference>
<dbReference type="Gene3D" id="1.10.10.10">
    <property type="entry name" value="Winged helix-like DNA-binding domain superfamily/Winged helix DNA-binding domain"/>
    <property type="match status" value="1"/>
</dbReference>
<gene>
    <name evidence="6" type="ORF">SAMN04489714_0024</name>
</gene>
<feature type="domain" description="Ig-like" evidence="4">
    <location>
        <begin position="114"/>
        <end position="198"/>
    </location>
</feature>
<evidence type="ECO:0000259" key="5">
    <source>
        <dbReference type="PROSITE" id="PS50949"/>
    </source>
</evidence>
<keyword evidence="2 6" id="KW-0238">DNA-binding</keyword>
<sequence>MASDQGNLDEPFELSIDLDRTSSTPLYTQIAEPLEHLISTGTLLPGRLIEDEISMACRLSVSRPTARRALQELVSRGLVTRRRGVGTHVTPKHVRRPLALTSLNDDLTKAGFTPRTEVLRYEVLLADEDDAAKLGCTVDEEIVRVTRRRWIDNKPLAIMTNLLPARYAPSFTDLAHQGLYSCIRERGIELLSATQSVGARNASEVEADLLHIGTGSSLLTMERTAYDGAGAAVEYGLHYYDAQRYSFKFTLSSE</sequence>
<dbReference type="SUPFAM" id="SSF46785">
    <property type="entry name" value="Winged helix' DNA-binding domain"/>
    <property type="match status" value="1"/>
</dbReference>
<dbReference type="SMART" id="SM00866">
    <property type="entry name" value="UTRA"/>
    <property type="match status" value="1"/>
</dbReference>
<dbReference type="InterPro" id="IPR028978">
    <property type="entry name" value="Chorismate_lyase_/UTRA_dom_sf"/>
</dbReference>
<name>A0ABY0V4Q1_9ACTO</name>
<organism evidence="6 7">
    <name type="scientific">Schaalia radingae</name>
    <dbReference type="NCBI Taxonomy" id="131110"/>
    <lineage>
        <taxon>Bacteria</taxon>
        <taxon>Bacillati</taxon>
        <taxon>Actinomycetota</taxon>
        <taxon>Actinomycetes</taxon>
        <taxon>Actinomycetales</taxon>
        <taxon>Actinomycetaceae</taxon>
        <taxon>Schaalia</taxon>
    </lineage>
</organism>
<protein>
    <submittedName>
        <fullName evidence="6">DNA-binding transcriptional regulator, GntR family</fullName>
    </submittedName>
</protein>
<dbReference type="InterPro" id="IPR007110">
    <property type="entry name" value="Ig-like_dom"/>
</dbReference>
<dbReference type="Gene3D" id="3.40.1410.10">
    <property type="entry name" value="Chorismate lyase-like"/>
    <property type="match status" value="1"/>
</dbReference>
<dbReference type="Pfam" id="PF07702">
    <property type="entry name" value="UTRA"/>
    <property type="match status" value="1"/>
</dbReference>
<evidence type="ECO:0000256" key="3">
    <source>
        <dbReference type="ARBA" id="ARBA00023163"/>
    </source>
</evidence>
<dbReference type="EMBL" id="LT629792">
    <property type="protein sequence ID" value="SDT85375.1"/>
    <property type="molecule type" value="Genomic_DNA"/>
</dbReference>
<keyword evidence="3" id="KW-0804">Transcription</keyword>
<dbReference type="InterPro" id="IPR000524">
    <property type="entry name" value="Tscrpt_reg_HTH_GntR"/>
</dbReference>
<evidence type="ECO:0000256" key="2">
    <source>
        <dbReference type="ARBA" id="ARBA00023125"/>
    </source>
</evidence>
<dbReference type="InterPro" id="IPR036388">
    <property type="entry name" value="WH-like_DNA-bd_sf"/>
</dbReference>
<dbReference type="InterPro" id="IPR011663">
    <property type="entry name" value="UTRA"/>
</dbReference>
<evidence type="ECO:0000256" key="1">
    <source>
        <dbReference type="ARBA" id="ARBA00023015"/>
    </source>
</evidence>
<dbReference type="PROSITE" id="PS50949">
    <property type="entry name" value="HTH_GNTR"/>
    <property type="match status" value="1"/>
</dbReference>
<dbReference type="InterPro" id="IPR036390">
    <property type="entry name" value="WH_DNA-bd_sf"/>
</dbReference>
<keyword evidence="1" id="KW-0805">Transcription regulation</keyword>
<dbReference type="CDD" id="cd07377">
    <property type="entry name" value="WHTH_GntR"/>
    <property type="match status" value="1"/>
</dbReference>
<keyword evidence="7" id="KW-1185">Reference proteome</keyword>
<dbReference type="InterPro" id="IPR050679">
    <property type="entry name" value="Bact_HTH_transcr_reg"/>
</dbReference>
<dbReference type="Proteomes" id="UP000198976">
    <property type="component" value="Chromosome I"/>
</dbReference>
<dbReference type="Pfam" id="PF00392">
    <property type="entry name" value="GntR"/>
    <property type="match status" value="1"/>
</dbReference>
<dbReference type="PROSITE" id="PS50835">
    <property type="entry name" value="IG_LIKE"/>
    <property type="match status" value="1"/>
</dbReference>
<dbReference type="PANTHER" id="PTHR44846">
    <property type="entry name" value="MANNOSYL-D-GLYCERATE TRANSPORT/METABOLISM SYSTEM REPRESSOR MNGR-RELATED"/>
    <property type="match status" value="1"/>
</dbReference>
<dbReference type="RefSeq" id="WP_092648037.1">
    <property type="nucleotide sequence ID" value="NZ_LT629792.1"/>
</dbReference>
<evidence type="ECO:0000313" key="6">
    <source>
        <dbReference type="EMBL" id="SDT85375.1"/>
    </source>
</evidence>
<evidence type="ECO:0000313" key="7">
    <source>
        <dbReference type="Proteomes" id="UP000198976"/>
    </source>
</evidence>
<dbReference type="SUPFAM" id="SSF64288">
    <property type="entry name" value="Chorismate lyase-like"/>
    <property type="match status" value="1"/>
</dbReference>
<feature type="domain" description="HTH gntR-type" evidence="5">
    <location>
        <begin position="24"/>
        <end position="92"/>
    </location>
</feature>
<proteinExistence type="predicted"/>
<evidence type="ECO:0000259" key="4">
    <source>
        <dbReference type="PROSITE" id="PS50835"/>
    </source>
</evidence>
<dbReference type="PANTHER" id="PTHR44846:SF17">
    <property type="entry name" value="GNTR-FAMILY TRANSCRIPTIONAL REGULATOR"/>
    <property type="match status" value="1"/>
</dbReference>
<dbReference type="GO" id="GO:0003677">
    <property type="term" value="F:DNA binding"/>
    <property type="evidence" value="ECO:0007669"/>
    <property type="project" value="UniProtKB-KW"/>
</dbReference>
<reference evidence="6 7" key="1">
    <citation type="submission" date="2016-10" db="EMBL/GenBank/DDBJ databases">
        <authorList>
            <person name="Varghese N."/>
            <person name="Submissions S."/>
        </authorList>
    </citation>
    <scope>NUCLEOTIDE SEQUENCE [LARGE SCALE GENOMIC DNA]</scope>
    <source>
        <strain evidence="6 7">DSM 9169</strain>
    </source>
</reference>
<dbReference type="PRINTS" id="PR00035">
    <property type="entry name" value="HTHGNTR"/>
</dbReference>